<sequence>MIPHSSAGVQAWGKPLRTVDNGPGRVDASQALNLADFRSEKQSTPVLSAHSAPPAVIDLTSSAGDTQEREPPAKRLKLDASAGSFPKDASLAAASGGEARNTPGIVAAAKPASLSWRGRPVWSFQALISEASDTTEEGSSSTPGSGRPASPPPFPHLPWKSLPIDQFGSNAMKPRDPTPAKKVQTTPFRVEIPSDAPVLKGDRVADFSPWTGNHPEDVLNDHSVKQGHYDRTQVSQNESNTARPSLYAQLKHRSGLQMLSSVFMAALEKRQSHNMVTAPSSFKPPPRVTLTDNKREAWLRDLANPSVPLRRLSRTIPHGIRGKALLDQCLNKWIPVSRAVWLAKCVGANEIRAFKRKGTSGTLALGLEAKWVREWTSGVQLFLEGVIGTCGSAEWKSKMTYAASLTARLFFERLLDYDQYFTWFLASLDSASLNMLPVWLLMLGIYWNSILRYRKRGRRLAELLLEKLQQIKDIRRPLLFQPLVDRLSCCIRKLVLEHTSSLILPSSWDTYKDLIRSCLHMKETADKAIFDTLAERNVRVQLPKSRPESTQQSAQQRALHLFDSIHSSHDFPSTSMACLNSVEDKPALVAKLLEWSATPFRSGLCRIYTAARLLRKWKMSGVDIDSYIILFLSNVEDTAQLNMDNVYHVISELVRSQTFSISKYLQWLMAKGVTKASRANKGEVMSSDVSLLTQLPMGRHPEHIRNLRQTLLSRAGLSLTDECSAIESWKSSISQRLPNIFPVKYSNAVPIPTSLSKLNPTWAVKSEVSMWVRQGVAKHTRDTARKLGGSSLSIDSRVSALTAEEFYCIREVLEDFGDLSILADVLKQATGCEDNMVLASATDTINYHFDAFCVIGATSDLFRGLIGSYARLKRYGTLNLEFVFSLIELGLRIPDESSTVALLRQDLARIESKSALAAPSPLSDHLPAAFCDVDASFQDKLDQLLSSGNGIDESSMATVFKSLTKILEYGSSLAKLSANDACRYLAYLRPFNPKYFDLMLVRWVCGLLRSTSRPVMSRILPPLIGVGCVTIQSFVSLVKKLLTSEKASPVIPELASLRLDLLQLLAPQEESNTDLVRVLVSSRFFFPITNVYNQVSYRFRLARQEFMIKYPEATLNIIDDAVPLLDFKLQGSDTGPLRGDLTECAATLLRTLLVQNSSLVTGYCMQKLNHHSQFTAVLEKAVDLLLGFDLQHRETESRSQARKVILMNNDFSLPFCQLKLQLLFNAKAGDEVRNNIVDVMFKAAVEDSRSKRSHWLGLVNLMSHDAARQIREQAENSFFSVPLFDEAGDASSASTATSSTNSIDNAKLYLTIIEKLAFSIPEAGVPSVMPHLVERFDLLLQKLIIMQTNLHSFSENRHGMSSGPAVMSRFNFERSLAFWFSALLRMTVLHRAAFTAQTSLAPKTGSLQEQTRLLVSIFCISLARLPDNILRLFPTANYFPHSAQPQNFRPCPGILLQTHALDVAASLIDSFPDEARHQCARFLKEKCPPFLQFQNDRRFLYLLGPVADGTTANPQLPASVSSPAAGGSTPTPTPSANLTGAPVNQPQPVAASASHFPGLSENVSSAADRLRIQHRGRIIGPYPVRPWELLEDAAPIMGVNDTAVSLKLFDTRRIRA</sequence>
<feature type="region of interest" description="Disordered" evidence="12">
    <location>
        <begin position="43"/>
        <end position="81"/>
    </location>
</feature>
<keyword evidence="9" id="KW-0539">Nucleus</keyword>
<dbReference type="EMBL" id="JBFXLR010000002">
    <property type="protein sequence ID" value="KAL2860205.1"/>
    <property type="molecule type" value="Genomic_DNA"/>
</dbReference>
<evidence type="ECO:0000256" key="4">
    <source>
        <dbReference type="ARBA" id="ARBA00019622"/>
    </source>
</evidence>
<evidence type="ECO:0000259" key="13">
    <source>
        <dbReference type="SMART" id="SM01281"/>
    </source>
</evidence>
<feature type="region of interest" description="Disordered" evidence="12">
    <location>
        <begin position="1"/>
        <end position="24"/>
    </location>
</feature>
<comment type="subunit">
    <text evidence="3">Component of the SRB8-11 complex, which itself associates with the Mediator complex.</text>
</comment>
<evidence type="ECO:0000256" key="1">
    <source>
        <dbReference type="ARBA" id="ARBA00004123"/>
    </source>
</evidence>
<evidence type="ECO:0000256" key="3">
    <source>
        <dbReference type="ARBA" id="ARBA00011629"/>
    </source>
</evidence>
<dbReference type="Proteomes" id="UP001610444">
    <property type="component" value="Unassembled WGS sequence"/>
</dbReference>
<dbReference type="Pfam" id="PF09497">
    <property type="entry name" value="Med12"/>
    <property type="match status" value="1"/>
</dbReference>
<feature type="compositionally biased region" description="Low complexity" evidence="12">
    <location>
        <begin position="131"/>
        <end position="148"/>
    </location>
</feature>
<dbReference type="SMART" id="SM01281">
    <property type="entry name" value="Med12"/>
    <property type="match status" value="1"/>
</dbReference>
<dbReference type="Pfam" id="PF25326">
    <property type="entry name" value="ARM_SRB8"/>
    <property type="match status" value="1"/>
</dbReference>
<gene>
    <name evidence="14" type="ORF">BJX68DRAFT_79976</name>
</gene>
<reference evidence="14 15" key="1">
    <citation type="submission" date="2024-07" db="EMBL/GenBank/DDBJ databases">
        <title>Section-level genome sequencing and comparative genomics of Aspergillus sections Usti and Cavernicolus.</title>
        <authorList>
            <consortium name="Lawrence Berkeley National Laboratory"/>
            <person name="Nybo J.L."/>
            <person name="Vesth T.C."/>
            <person name="Theobald S."/>
            <person name="Frisvad J.C."/>
            <person name="Larsen T.O."/>
            <person name="Kjaerboelling I."/>
            <person name="Rothschild-Mancinelli K."/>
            <person name="Lyhne E.K."/>
            <person name="Kogle M.E."/>
            <person name="Barry K."/>
            <person name="Clum A."/>
            <person name="Na H."/>
            <person name="Ledsgaard L."/>
            <person name="Lin J."/>
            <person name="Lipzen A."/>
            <person name="Kuo A."/>
            <person name="Riley R."/>
            <person name="Mondo S."/>
            <person name="LaButti K."/>
            <person name="Haridas S."/>
            <person name="Pangalinan J."/>
            <person name="Salamov A.A."/>
            <person name="Simmons B.A."/>
            <person name="Magnuson J.K."/>
            <person name="Chen J."/>
            <person name="Drula E."/>
            <person name="Henrissat B."/>
            <person name="Wiebenga A."/>
            <person name="Lubbers R.J."/>
            <person name="Gomes A.C."/>
            <person name="Macurrencykelacurrency M.R."/>
            <person name="Stajich J."/>
            <person name="Grigoriev I.V."/>
            <person name="Mortensen U.H."/>
            <person name="De vries R.P."/>
            <person name="Baker S.E."/>
            <person name="Andersen M.R."/>
        </authorList>
    </citation>
    <scope>NUCLEOTIDE SEQUENCE [LARGE SCALE GENOMIC DNA]</scope>
    <source>
        <strain evidence="14 15">CBS 756.74</strain>
    </source>
</reference>
<dbReference type="InterPro" id="IPR019035">
    <property type="entry name" value="Mediator_Med12"/>
</dbReference>
<keyword evidence="5" id="KW-0678">Repressor</keyword>
<comment type="function">
    <text evidence="10">Component of the SRB8-11 complex. The SRB8-11 complex is a regulatory module of the Mediator complex which is itself involved in regulation of basal and activated RNA polymerase II-dependent transcription. The SRB8-11 complex may be involved in the transcriptional repression of a subset of genes regulated by Mediator. It may inhibit the association of the Mediator complex with RNA polymerase II to form the holoenzyme complex.</text>
</comment>
<dbReference type="InterPro" id="IPR057344">
    <property type="entry name" value="ARM_SRB8"/>
</dbReference>
<evidence type="ECO:0000256" key="7">
    <source>
        <dbReference type="ARBA" id="ARBA00023159"/>
    </source>
</evidence>
<evidence type="ECO:0000256" key="9">
    <source>
        <dbReference type="ARBA" id="ARBA00023242"/>
    </source>
</evidence>
<feature type="region of interest" description="Disordered" evidence="12">
    <location>
        <begin position="1513"/>
        <end position="1557"/>
    </location>
</feature>
<feature type="domain" description="Mediator complex subunit Med12" evidence="13">
    <location>
        <begin position="281"/>
        <end position="344"/>
    </location>
</feature>
<evidence type="ECO:0000313" key="15">
    <source>
        <dbReference type="Proteomes" id="UP001610444"/>
    </source>
</evidence>
<dbReference type="PANTHER" id="PTHR46567:SF1">
    <property type="entry name" value="MEDIATOR OF RNA POLYMERASE II TRANSCRIPTION SUBUNIT 12"/>
    <property type="match status" value="1"/>
</dbReference>
<comment type="similarity">
    <text evidence="2">Belongs to the Mediator complex subunit 12 family.</text>
</comment>
<evidence type="ECO:0000256" key="6">
    <source>
        <dbReference type="ARBA" id="ARBA00023015"/>
    </source>
</evidence>
<keyword evidence="7" id="KW-0010">Activator</keyword>
<protein>
    <recommendedName>
        <fullName evidence="4">Mediator of RNA polymerase II transcription subunit 12</fullName>
    </recommendedName>
    <alternativeName>
        <fullName evidence="11">Mediator complex subunit 12</fullName>
    </alternativeName>
</protein>
<keyword evidence="15" id="KW-1185">Reference proteome</keyword>
<evidence type="ECO:0000256" key="10">
    <source>
        <dbReference type="ARBA" id="ARBA00025661"/>
    </source>
</evidence>
<dbReference type="RefSeq" id="XP_070904896.1">
    <property type="nucleotide sequence ID" value="XM_071049778.1"/>
</dbReference>
<accession>A0ABR4L6W3</accession>
<name>A0ABR4L6W3_9EURO</name>
<evidence type="ECO:0000256" key="8">
    <source>
        <dbReference type="ARBA" id="ARBA00023163"/>
    </source>
</evidence>
<evidence type="ECO:0000256" key="2">
    <source>
        <dbReference type="ARBA" id="ARBA00010289"/>
    </source>
</evidence>
<keyword evidence="8" id="KW-0804">Transcription</keyword>
<evidence type="ECO:0000313" key="14">
    <source>
        <dbReference type="EMBL" id="KAL2860205.1"/>
    </source>
</evidence>
<dbReference type="PANTHER" id="PTHR46567">
    <property type="entry name" value="MEDIATOR OF RNA POLYMERASE II TRANSCRIPTION SUBUNIT 12"/>
    <property type="match status" value="1"/>
</dbReference>
<feature type="region of interest" description="Disordered" evidence="12">
    <location>
        <begin position="131"/>
        <end position="183"/>
    </location>
</feature>
<evidence type="ECO:0000256" key="11">
    <source>
        <dbReference type="ARBA" id="ARBA00032010"/>
    </source>
</evidence>
<comment type="subcellular location">
    <subcellularLocation>
        <location evidence="1">Nucleus</location>
    </subcellularLocation>
</comment>
<keyword evidence="6" id="KW-0805">Transcription regulation</keyword>
<feature type="compositionally biased region" description="Low complexity" evidence="12">
    <location>
        <begin position="1517"/>
        <end position="1536"/>
    </location>
</feature>
<comment type="caution">
    <text evidence="14">The sequence shown here is derived from an EMBL/GenBank/DDBJ whole genome shotgun (WGS) entry which is preliminary data.</text>
</comment>
<proteinExistence type="inferred from homology"/>
<organism evidence="14 15">
    <name type="scientific">Aspergillus pseudodeflectus</name>
    <dbReference type="NCBI Taxonomy" id="176178"/>
    <lineage>
        <taxon>Eukaryota</taxon>
        <taxon>Fungi</taxon>
        <taxon>Dikarya</taxon>
        <taxon>Ascomycota</taxon>
        <taxon>Pezizomycotina</taxon>
        <taxon>Eurotiomycetes</taxon>
        <taxon>Eurotiomycetidae</taxon>
        <taxon>Eurotiales</taxon>
        <taxon>Aspergillaceae</taxon>
        <taxon>Aspergillus</taxon>
        <taxon>Aspergillus subgen. Nidulantes</taxon>
    </lineage>
</organism>
<evidence type="ECO:0000256" key="12">
    <source>
        <dbReference type="SAM" id="MobiDB-lite"/>
    </source>
</evidence>
<feature type="compositionally biased region" description="Basic and acidic residues" evidence="12">
    <location>
        <begin position="66"/>
        <end position="78"/>
    </location>
</feature>
<dbReference type="GeneID" id="98164942"/>
<evidence type="ECO:0000256" key="5">
    <source>
        <dbReference type="ARBA" id="ARBA00022491"/>
    </source>
</evidence>